<proteinExistence type="predicted"/>
<dbReference type="RefSeq" id="WP_257500146.1">
    <property type="nucleotide sequence ID" value="NZ_CP102382.1"/>
</dbReference>
<feature type="chain" id="PRO_5047351215" description="Lipoprotein" evidence="1">
    <location>
        <begin position="25"/>
        <end position="151"/>
    </location>
</feature>
<gene>
    <name evidence="2" type="ORF">NPX36_04115</name>
</gene>
<dbReference type="EMBL" id="CP102382">
    <property type="protein sequence ID" value="UUV22229.1"/>
    <property type="molecule type" value="Genomic_DNA"/>
</dbReference>
<evidence type="ECO:0000313" key="3">
    <source>
        <dbReference type="Proteomes" id="UP001317001"/>
    </source>
</evidence>
<organism evidence="2 3">
    <name type="scientific">Paenimyroides aestuarii</name>
    <dbReference type="NCBI Taxonomy" id="2968490"/>
    <lineage>
        <taxon>Bacteria</taxon>
        <taxon>Pseudomonadati</taxon>
        <taxon>Bacteroidota</taxon>
        <taxon>Flavobacteriia</taxon>
        <taxon>Flavobacteriales</taxon>
        <taxon>Flavobacteriaceae</taxon>
        <taxon>Paenimyroides</taxon>
    </lineage>
</organism>
<protein>
    <recommendedName>
        <fullName evidence="4">Lipoprotein</fullName>
    </recommendedName>
</protein>
<dbReference type="Proteomes" id="UP001317001">
    <property type="component" value="Chromosome"/>
</dbReference>
<evidence type="ECO:0000256" key="1">
    <source>
        <dbReference type="SAM" id="SignalP"/>
    </source>
</evidence>
<evidence type="ECO:0000313" key="2">
    <source>
        <dbReference type="EMBL" id="UUV22229.1"/>
    </source>
</evidence>
<sequence>MKKYTFLYQLVVVLFTACSLVSCRYLDDAVTTPITSNCDKNAILDPTQFTNVTTTNYSITNVVLNGDCLEVTVSSSGCNPDNWQMDLIGAASLTNIYPPMFHAKVKLINNEACQAVFQKTHSFDLTPFQMNNQNTIQINIEGWNGNVVYQY</sequence>
<feature type="signal peptide" evidence="1">
    <location>
        <begin position="1"/>
        <end position="24"/>
    </location>
</feature>
<reference evidence="2 3" key="1">
    <citation type="submission" date="2022-08" db="EMBL/GenBank/DDBJ databases">
        <title>Myroides zhujiangensis sp. nov., a novel bacterium isolated from sediment in the Pearl River Estuary.</title>
        <authorList>
            <person name="Cui L."/>
        </authorList>
    </citation>
    <scope>NUCLEOTIDE SEQUENCE [LARGE SCALE GENOMIC DNA]</scope>
    <source>
        <strain evidence="2 3">SCSIO 72103</strain>
    </source>
</reference>
<keyword evidence="1" id="KW-0732">Signal</keyword>
<accession>A0ABY5NV51</accession>
<dbReference type="PROSITE" id="PS51257">
    <property type="entry name" value="PROKAR_LIPOPROTEIN"/>
    <property type="match status" value="1"/>
</dbReference>
<keyword evidence="3" id="KW-1185">Reference proteome</keyword>
<evidence type="ECO:0008006" key="4">
    <source>
        <dbReference type="Google" id="ProtNLM"/>
    </source>
</evidence>
<name>A0ABY5NV51_9FLAO</name>